<dbReference type="EMBL" id="CP094534">
    <property type="protein sequence ID" value="UOE32208.1"/>
    <property type="molecule type" value="Genomic_DNA"/>
</dbReference>
<gene>
    <name evidence="1" type="ORF">MTP16_13820</name>
</gene>
<evidence type="ECO:0008006" key="3">
    <source>
        <dbReference type="Google" id="ProtNLM"/>
    </source>
</evidence>
<dbReference type="RefSeq" id="WP_243510252.1">
    <property type="nucleotide sequence ID" value="NZ_CP094534.1"/>
</dbReference>
<name>A0ABY4AZ78_9BACT</name>
<reference evidence="1 2" key="1">
    <citation type="submission" date="2022-03" db="EMBL/GenBank/DDBJ databases">
        <title>Hymenobactersp. isolated from the air.</title>
        <authorList>
            <person name="Won M."/>
            <person name="Kwon S.-W."/>
        </authorList>
    </citation>
    <scope>NUCLEOTIDE SEQUENCE [LARGE SCALE GENOMIC DNA]</scope>
    <source>
        <strain evidence="1 2">KACC 22596</strain>
    </source>
</reference>
<evidence type="ECO:0000313" key="2">
    <source>
        <dbReference type="Proteomes" id="UP000831390"/>
    </source>
</evidence>
<sequence length="124" mass="14191">MKVQPNRIGMSLVAILLVLACMIKSEATFHLMYFDAENPTIPATVLIDQRPVFQVKNTPFKFEEYSTRLRPGLHTFALRQGNNVHTARFLYLHFNSNIVEFSSQELGGGYTWYVTPHVGEFLPD</sequence>
<dbReference type="Proteomes" id="UP000831390">
    <property type="component" value="Chromosome"/>
</dbReference>
<accession>A0ABY4AZ78</accession>
<proteinExistence type="predicted"/>
<keyword evidence="2" id="KW-1185">Reference proteome</keyword>
<evidence type="ECO:0000313" key="1">
    <source>
        <dbReference type="EMBL" id="UOE32208.1"/>
    </source>
</evidence>
<protein>
    <recommendedName>
        <fullName evidence="3">DUF4397 domain-containing protein</fullName>
    </recommendedName>
</protein>
<organism evidence="1 2">
    <name type="scientific">Hymenobacter monticola</name>
    <dbReference type="NCBI Taxonomy" id="1705399"/>
    <lineage>
        <taxon>Bacteria</taxon>
        <taxon>Pseudomonadati</taxon>
        <taxon>Bacteroidota</taxon>
        <taxon>Cytophagia</taxon>
        <taxon>Cytophagales</taxon>
        <taxon>Hymenobacteraceae</taxon>
        <taxon>Hymenobacter</taxon>
    </lineage>
</organism>
<dbReference type="PROSITE" id="PS51257">
    <property type="entry name" value="PROKAR_LIPOPROTEIN"/>
    <property type="match status" value="1"/>
</dbReference>